<evidence type="ECO:0000259" key="2">
    <source>
        <dbReference type="Pfam" id="PF01757"/>
    </source>
</evidence>
<dbReference type="PANTHER" id="PTHR23028">
    <property type="entry name" value="ACETYLTRANSFERASE"/>
    <property type="match status" value="1"/>
</dbReference>
<dbReference type="Proteomes" id="UP000077824">
    <property type="component" value="Chromosome"/>
</dbReference>
<sequence length="364" mass="43085">MKKIYPNLNSLRFIAALLVIVHHIELYKSLFGLNNYWNIPFFQVIGKLGVVLFFVLSGFLITSLLLHEKESKGAISIKNFYLRRVLRIWPLYYLIVFLGFFVYPYIPFFDIPDKNIFPDVLQHRFPNIFYYLSIFANVGIPIYGDIPYTSQTWSIATEEQFYLFWPFLFILFPKKSIRIMITFIIGYWIVKFFFNYTNIPVINDKAQQIIKGFIFYFNINCMALGGIFAILVYNKNLIINIIFERKVFFITVISTILLLLFGVNFGFFHYDIYALLFAIIIVNLACNDDLKSVLENKVTNYLGSISYGIYMYHFVALTIAIRASIYFKNLWIIYPITFLLTFVISHFSYKYFESFFLKLKSKFN</sequence>
<dbReference type="EMBL" id="CP015199">
    <property type="protein sequence ID" value="ANF51754.1"/>
    <property type="molecule type" value="Genomic_DNA"/>
</dbReference>
<feature type="transmembrane region" description="Helical" evidence="1">
    <location>
        <begin position="7"/>
        <end position="24"/>
    </location>
</feature>
<dbReference type="RefSeq" id="WP_066756206.1">
    <property type="nucleotide sequence ID" value="NZ_CP015199.1"/>
</dbReference>
<keyword evidence="1" id="KW-0812">Transmembrane</keyword>
<feature type="transmembrane region" description="Helical" evidence="1">
    <location>
        <begin position="44"/>
        <end position="67"/>
    </location>
</feature>
<feature type="transmembrane region" description="Helical" evidence="1">
    <location>
        <begin position="246"/>
        <end position="266"/>
    </location>
</feature>
<dbReference type="GO" id="GO:0000271">
    <property type="term" value="P:polysaccharide biosynthetic process"/>
    <property type="evidence" value="ECO:0007669"/>
    <property type="project" value="TreeGrafter"/>
</dbReference>
<evidence type="ECO:0000313" key="3">
    <source>
        <dbReference type="EMBL" id="ANF51754.1"/>
    </source>
</evidence>
<dbReference type="AlphaFoldDB" id="A0A172XXS0"/>
<reference evidence="3 4" key="1">
    <citation type="submission" date="2016-04" db="EMBL/GenBank/DDBJ databases">
        <title>Complete Genome Sequence of Chryseobacterium sp. IHBB 10212.</title>
        <authorList>
            <person name="Pal M."/>
            <person name="Swarnkar M.K."/>
            <person name="Kaushal K."/>
            <person name="Chhibber S."/>
            <person name="Singh A.K."/>
            <person name="Gulati A."/>
        </authorList>
    </citation>
    <scope>NUCLEOTIDE SEQUENCE [LARGE SCALE GENOMIC DNA]</scope>
    <source>
        <strain evidence="3 4">IHBB 10212</strain>
    </source>
</reference>
<keyword evidence="4" id="KW-1185">Reference proteome</keyword>
<feature type="transmembrane region" description="Helical" evidence="1">
    <location>
        <begin position="302"/>
        <end position="325"/>
    </location>
</feature>
<feature type="transmembrane region" description="Helical" evidence="1">
    <location>
        <begin position="214"/>
        <end position="234"/>
    </location>
</feature>
<dbReference type="InterPro" id="IPR050879">
    <property type="entry name" value="Acyltransferase_3"/>
</dbReference>
<evidence type="ECO:0000313" key="4">
    <source>
        <dbReference type="Proteomes" id="UP000077824"/>
    </source>
</evidence>
<dbReference type="OrthoDB" id="290051at2"/>
<keyword evidence="1" id="KW-0472">Membrane</keyword>
<keyword evidence="1" id="KW-1133">Transmembrane helix</keyword>
<dbReference type="STRING" id="1685010.A0O34_15120"/>
<feature type="transmembrane region" description="Helical" evidence="1">
    <location>
        <begin position="128"/>
        <end position="146"/>
    </location>
</feature>
<dbReference type="InterPro" id="IPR002656">
    <property type="entry name" value="Acyl_transf_3_dom"/>
</dbReference>
<dbReference type="GO" id="GO:0016747">
    <property type="term" value="F:acyltransferase activity, transferring groups other than amino-acyl groups"/>
    <property type="evidence" value="ECO:0007669"/>
    <property type="project" value="InterPro"/>
</dbReference>
<gene>
    <name evidence="3" type="ORF">A0O34_15120</name>
</gene>
<dbReference type="PANTHER" id="PTHR23028:SF53">
    <property type="entry name" value="ACYL_TRANSF_3 DOMAIN-CONTAINING PROTEIN"/>
    <property type="match status" value="1"/>
</dbReference>
<name>A0A172XXS0_9FLAO</name>
<evidence type="ECO:0000256" key="1">
    <source>
        <dbReference type="SAM" id="Phobius"/>
    </source>
</evidence>
<protein>
    <recommendedName>
        <fullName evidence="2">Acyltransferase 3 domain-containing protein</fullName>
    </recommendedName>
</protein>
<feature type="transmembrane region" description="Helical" evidence="1">
    <location>
        <begin position="88"/>
        <end position="108"/>
    </location>
</feature>
<dbReference type="GO" id="GO:0016020">
    <property type="term" value="C:membrane"/>
    <property type="evidence" value="ECO:0007669"/>
    <property type="project" value="TreeGrafter"/>
</dbReference>
<organism evidence="3 4">
    <name type="scientific">Chryseobacterium glaciei</name>
    <dbReference type="NCBI Taxonomy" id="1685010"/>
    <lineage>
        <taxon>Bacteria</taxon>
        <taxon>Pseudomonadati</taxon>
        <taxon>Bacteroidota</taxon>
        <taxon>Flavobacteriia</taxon>
        <taxon>Flavobacteriales</taxon>
        <taxon>Weeksellaceae</taxon>
        <taxon>Chryseobacterium group</taxon>
        <taxon>Chryseobacterium</taxon>
    </lineage>
</organism>
<accession>A0A172XXS0</accession>
<feature type="transmembrane region" description="Helical" evidence="1">
    <location>
        <begin position="177"/>
        <end position="194"/>
    </location>
</feature>
<feature type="domain" description="Acyltransferase 3" evidence="2">
    <location>
        <begin position="7"/>
        <end position="345"/>
    </location>
</feature>
<proteinExistence type="predicted"/>
<feature type="transmembrane region" description="Helical" evidence="1">
    <location>
        <begin position="331"/>
        <end position="352"/>
    </location>
</feature>
<dbReference type="KEGG" id="chh:A0O34_15120"/>
<feature type="transmembrane region" description="Helical" evidence="1">
    <location>
        <begin position="272"/>
        <end position="290"/>
    </location>
</feature>
<dbReference type="Pfam" id="PF01757">
    <property type="entry name" value="Acyl_transf_3"/>
    <property type="match status" value="1"/>
</dbReference>